<dbReference type="InterPro" id="IPR023214">
    <property type="entry name" value="HAD_sf"/>
</dbReference>
<sequence>MKRPLIITDCDEVLLHMVVPFRDWLDEAHDVHFSLTGHDFVNALRHKACGTVVERGRVWELLIEFFDTQMDRQQPIAGALETVARLSEIADIVVLTNITERAHEGRIEQLRKLGVEYPVYWNQGGKGKPVAEMVARYDPSVALFVDDLPQHHESVREHAPGVWRLHMVGEPSMAADIPPAPHAHARIDSWEAAEGWIRERLSGVPADEAA</sequence>
<proteinExistence type="predicted"/>
<gene>
    <name evidence="1" type="ORF">FHS92_002694</name>
</gene>
<protein>
    <recommendedName>
        <fullName evidence="3">HAD family hydrolase</fullName>
    </recommendedName>
</protein>
<dbReference type="InterPro" id="IPR036412">
    <property type="entry name" value="HAD-like_sf"/>
</dbReference>
<name>A0A841J9X4_9SPHN</name>
<keyword evidence="2" id="KW-1185">Reference proteome</keyword>
<dbReference type="Proteomes" id="UP000552700">
    <property type="component" value="Unassembled WGS sequence"/>
</dbReference>
<evidence type="ECO:0000313" key="2">
    <source>
        <dbReference type="Proteomes" id="UP000552700"/>
    </source>
</evidence>
<comment type="caution">
    <text evidence="1">The sequence shown here is derived from an EMBL/GenBank/DDBJ whole genome shotgun (WGS) entry which is preliminary data.</text>
</comment>
<evidence type="ECO:0000313" key="1">
    <source>
        <dbReference type="EMBL" id="MBB6124941.1"/>
    </source>
</evidence>
<organism evidence="1 2">
    <name type="scientific">Sphingobium subterraneum</name>
    <dbReference type="NCBI Taxonomy" id="627688"/>
    <lineage>
        <taxon>Bacteria</taxon>
        <taxon>Pseudomonadati</taxon>
        <taxon>Pseudomonadota</taxon>
        <taxon>Alphaproteobacteria</taxon>
        <taxon>Sphingomonadales</taxon>
        <taxon>Sphingomonadaceae</taxon>
        <taxon>Sphingobium</taxon>
    </lineage>
</organism>
<dbReference type="AlphaFoldDB" id="A0A841J9X4"/>
<dbReference type="EMBL" id="JACIJP010000004">
    <property type="protein sequence ID" value="MBB6124941.1"/>
    <property type="molecule type" value="Genomic_DNA"/>
</dbReference>
<evidence type="ECO:0008006" key="3">
    <source>
        <dbReference type="Google" id="ProtNLM"/>
    </source>
</evidence>
<dbReference type="Gene3D" id="3.40.50.1000">
    <property type="entry name" value="HAD superfamily/HAD-like"/>
    <property type="match status" value="1"/>
</dbReference>
<dbReference type="RefSeq" id="WP_184081228.1">
    <property type="nucleotide sequence ID" value="NZ_JACIJP010000004.1"/>
</dbReference>
<reference evidence="1 2" key="1">
    <citation type="submission" date="2020-08" db="EMBL/GenBank/DDBJ databases">
        <title>Genomic Encyclopedia of Type Strains, Phase IV (KMG-IV): sequencing the most valuable type-strain genomes for metagenomic binning, comparative biology and taxonomic classification.</title>
        <authorList>
            <person name="Goeker M."/>
        </authorList>
    </citation>
    <scope>NUCLEOTIDE SEQUENCE [LARGE SCALE GENOMIC DNA]</scope>
    <source>
        <strain evidence="1 2">DSM 102255</strain>
    </source>
</reference>
<accession>A0A841J9X4</accession>
<dbReference type="SUPFAM" id="SSF56784">
    <property type="entry name" value="HAD-like"/>
    <property type="match status" value="1"/>
</dbReference>